<gene>
    <name evidence="2" type="ORF">CCMP2556_LOCUS1479</name>
</gene>
<comment type="caution">
    <text evidence="2">The sequence shown here is derived from an EMBL/GenBank/DDBJ whole genome shotgun (WGS) entry which is preliminary data.</text>
</comment>
<evidence type="ECO:0000256" key="1">
    <source>
        <dbReference type="SAM" id="MobiDB-lite"/>
    </source>
</evidence>
<reference evidence="2 3" key="1">
    <citation type="submission" date="2024-02" db="EMBL/GenBank/DDBJ databases">
        <authorList>
            <person name="Chen Y."/>
            <person name="Shah S."/>
            <person name="Dougan E. K."/>
            <person name="Thang M."/>
            <person name="Chan C."/>
        </authorList>
    </citation>
    <scope>NUCLEOTIDE SEQUENCE [LARGE SCALE GENOMIC DNA]</scope>
</reference>
<dbReference type="CDD" id="cd17039">
    <property type="entry name" value="Ubl_ubiquitin_like"/>
    <property type="match status" value="1"/>
</dbReference>
<evidence type="ECO:0008006" key="4">
    <source>
        <dbReference type="Google" id="ProtNLM"/>
    </source>
</evidence>
<feature type="region of interest" description="Disordered" evidence="1">
    <location>
        <begin position="332"/>
        <end position="353"/>
    </location>
</feature>
<feature type="compositionally biased region" description="Basic and acidic residues" evidence="1">
    <location>
        <begin position="975"/>
        <end position="984"/>
    </location>
</feature>
<dbReference type="InterPro" id="IPR029071">
    <property type="entry name" value="Ubiquitin-like_domsf"/>
</dbReference>
<feature type="region of interest" description="Disordered" evidence="1">
    <location>
        <begin position="745"/>
        <end position="769"/>
    </location>
</feature>
<accession>A0ABP0HFK1</accession>
<feature type="region of interest" description="Disordered" evidence="1">
    <location>
        <begin position="437"/>
        <end position="456"/>
    </location>
</feature>
<name>A0ABP0HFK1_9DINO</name>
<dbReference type="Proteomes" id="UP001642484">
    <property type="component" value="Unassembled WGS sequence"/>
</dbReference>
<evidence type="ECO:0000313" key="2">
    <source>
        <dbReference type="EMBL" id="CAK8988981.1"/>
    </source>
</evidence>
<proteinExistence type="predicted"/>
<dbReference type="SUPFAM" id="SSF54236">
    <property type="entry name" value="Ubiquitin-like"/>
    <property type="match status" value="1"/>
</dbReference>
<dbReference type="EMBL" id="CAXAMN010000492">
    <property type="protein sequence ID" value="CAK8988981.1"/>
    <property type="molecule type" value="Genomic_DNA"/>
</dbReference>
<organism evidence="2 3">
    <name type="scientific">Durusdinium trenchii</name>
    <dbReference type="NCBI Taxonomy" id="1381693"/>
    <lineage>
        <taxon>Eukaryota</taxon>
        <taxon>Sar</taxon>
        <taxon>Alveolata</taxon>
        <taxon>Dinophyceae</taxon>
        <taxon>Suessiales</taxon>
        <taxon>Symbiodiniaceae</taxon>
        <taxon>Durusdinium</taxon>
    </lineage>
</organism>
<feature type="region of interest" description="Disordered" evidence="1">
    <location>
        <begin position="966"/>
        <end position="1002"/>
    </location>
</feature>
<feature type="region of interest" description="Disordered" evidence="1">
    <location>
        <begin position="602"/>
        <end position="663"/>
    </location>
</feature>
<sequence length="1513" mass="164639">MAKRRGGGVTACSSSAVKAPKVIAPSAVKERVVELAKKAGIEQKDVKSLLDKLDVSIGDAWRHNRTAGVGKPRRGQVDCGRIRRAQPDPMALGYLPVGVSKQRGKLGQALSPFFLPTPKGMCAFATLDGRPGSVPLWKSTSPPLELVWQAAKVRKSEIGTDGLVTDSYFKRRAQIYHKAEVKRRYIPTEQIAGALLSYRTEAPVGYIASRKFYCCAYAKAVQEVPAFKFLESLCQDGFNLLLLGPDGHPMGYGDDLEEGNALTTAVLEKTLAEAYQDTSSLSKLSSTDVGFRRDTSESCWLCCWATHRGRRPQIPLVSFPCAPELRSPRAPWKKNPTIPRGAGGASSASATGARWRSVNRVNTAVNTSDSEVNRRVAATDRSARLRRGPIRALKPASPLLGPSLPSVGTSRDTSRGVAVSEFACSVLAAKRQESITSKVARRKTGAKRLTGDGPPLPKVEYEASRIDAQRHGPGWLRAILVVPATTLAALGVGSGSTRKLEGIVHVNHEAAKKPMVMTLTEFFTITERKEKFKTSPRLEAEGLHEGAGRVEEEAAAVLEGRGHDAVEDGLVQQKEIEKELDETFSDRRLLVEAEALDPSSLGIQRKEPPEAAGAVGYSEANVGGDPAERAAERVLFGGPPTKPRSGGVRPIPETRPNPHASAGDDRLGFGGTLGFGTCGLCVTLPEAESMCGAGRGRGNVLGGLEGWKSRRYADFWFRSKEKGHAELVELVAALGQSSSASNALLASWHGSPPPRVAPSERSRRRRSSALAEASAEELGEVRGAVRGAALMAVAEGLFVVAGPAGEEVGRFQLPLDATCGDLKERIEEELGPAPVMQQLLLAERILQNEEVLLPVGTASPSSPVDVTLLLSFPPSEKRMEVKWEVLPETSSFLETLIFSEEGMQLVPGEDVQCVGLDVDSGLLLCVRLEMEAASKGTGRHTATVDTGPEHLFAENDLQARQLATKGGVGGYGESAGRREKDSKGKGSCKGSPSHSKGKCKESSVLVLPPSSAAEPFIVPLSVGHPLKYAVELQAVLASQSFPTPSLGLAVGLCATVPEDLMENLRLVAFEVAAGCMKWRSLSVPGSSCETFCLDRHTLRAISVQLKGGHRWVVFQKLRGFQSAADSILEEFPLTSLGASQRATSIAWCTTRDAVLITFVGSHAIHVYQKEKTGPWTEATLGDLEKRGCVDGPADQLRFWFPSSAQSESVAETSPLLPGPNGEVYVHSGGALMLLHGDLSAARKVSSMREELWMTEQDEGTPEFPISFHCLGVHEGKAYRTLLRSDWTCEVLLRRLQVSSVLRAPRSQIRAQAPQLWPKITERRIFAADDAPVACCMTSSHWLAPDHYNEADRDDWDGKCSWLPDAHLWSKVPKAQRPQELRACHGALRTFEEFMRDFKYDDHYSCRSEIERAIEELIERRASLPEEITHECHPHRLKSFSVDRWMGYMCALCGNHGFFDHLEDWGYGHNEFKVHPYCVLAEEKETRQQLVDRWTAQGREAYESECPVVLDFSG</sequence>
<keyword evidence="3" id="KW-1185">Reference proteome</keyword>
<protein>
    <recommendedName>
        <fullName evidence="4">Ubiquitin-like domain-containing protein</fullName>
    </recommendedName>
</protein>
<evidence type="ECO:0000313" key="3">
    <source>
        <dbReference type="Proteomes" id="UP001642484"/>
    </source>
</evidence>